<evidence type="ECO:0000256" key="7">
    <source>
        <dbReference type="RuleBase" id="RU365071"/>
    </source>
</evidence>
<dbReference type="OMA" id="IFQMDMP"/>
<feature type="compositionally biased region" description="Polar residues" evidence="8">
    <location>
        <begin position="141"/>
        <end position="150"/>
    </location>
</feature>
<feature type="domain" description="Non-structural maintenance of chromosome element 4 C-terminal" evidence="9">
    <location>
        <begin position="470"/>
        <end position="557"/>
    </location>
</feature>
<dbReference type="InterPro" id="IPR014854">
    <property type="entry name" value="Nse4_C"/>
</dbReference>
<evidence type="ECO:0000256" key="1">
    <source>
        <dbReference type="ARBA" id="ARBA00004123"/>
    </source>
</evidence>
<evidence type="ECO:0000256" key="4">
    <source>
        <dbReference type="ARBA" id="ARBA00023172"/>
    </source>
</evidence>
<feature type="region of interest" description="Disordered" evidence="8">
    <location>
        <begin position="1"/>
        <end position="275"/>
    </location>
</feature>
<feature type="compositionally biased region" description="Acidic residues" evidence="8">
    <location>
        <begin position="18"/>
        <end position="27"/>
    </location>
</feature>
<dbReference type="GO" id="GO:0006310">
    <property type="term" value="P:DNA recombination"/>
    <property type="evidence" value="ECO:0007669"/>
    <property type="project" value="UniProtKB-UniRule"/>
</dbReference>
<evidence type="ECO:0000256" key="3">
    <source>
        <dbReference type="ARBA" id="ARBA00022763"/>
    </source>
</evidence>
<dbReference type="Pfam" id="PF08743">
    <property type="entry name" value="Nse4_C"/>
    <property type="match status" value="1"/>
</dbReference>
<dbReference type="GO" id="GO:0030915">
    <property type="term" value="C:Smc5-Smc6 complex"/>
    <property type="evidence" value="ECO:0007669"/>
    <property type="project" value="UniProtKB-UniRule"/>
</dbReference>
<accession>S8ARP1</accession>
<dbReference type="EMBL" id="AQGS01000009">
    <property type="protein sequence ID" value="EPS45650.1"/>
    <property type="molecule type" value="Genomic_DNA"/>
</dbReference>
<dbReference type="Proteomes" id="UP000015100">
    <property type="component" value="Unassembled WGS sequence"/>
</dbReference>
<gene>
    <name evidence="10" type="ORF">H072_347</name>
</gene>
<organism evidence="10 11">
    <name type="scientific">Dactylellina haptotyla (strain CBS 200.50)</name>
    <name type="common">Nematode-trapping fungus</name>
    <name type="synonym">Monacrosporium haptotylum</name>
    <dbReference type="NCBI Taxonomy" id="1284197"/>
    <lineage>
        <taxon>Eukaryota</taxon>
        <taxon>Fungi</taxon>
        <taxon>Dikarya</taxon>
        <taxon>Ascomycota</taxon>
        <taxon>Pezizomycotina</taxon>
        <taxon>Orbiliomycetes</taxon>
        <taxon>Orbiliales</taxon>
        <taxon>Orbiliaceae</taxon>
        <taxon>Dactylellina</taxon>
    </lineage>
</organism>
<evidence type="ECO:0000256" key="2">
    <source>
        <dbReference type="ARBA" id="ARBA00008997"/>
    </source>
</evidence>
<keyword evidence="11" id="KW-1185">Reference proteome</keyword>
<comment type="similarity">
    <text evidence="2 7">Belongs to the NSE4 family.</text>
</comment>
<feature type="compositionally biased region" description="Low complexity" evidence="8">
    <location>
        <begin position="97"/>
        <end position="140"/>
    </location>
</feature>
<feature type="compositionally biased region" description="Polar residues" evidence="8">
    <location>
        <begin position="30"/>
        <end position="63"/>
    </location>
</feature>
<reference evidence="11" key="2">
    <citation type="submission" date="2013-04" db="EMBL/GenBank/DDBJ databases">
        <title>Genomic mechanisms accounting for the adaptation to parasitism in nematode-trapping fungi.</title>
        <authorList>
            <person name="Ahren D.G."/>
        </authorList>
    </citation>
    <scope>NUCLEOTIDE SEQUENCE [LARGE SCALE GENOMIC DNA]</scope>
    <source>
        <strain evidence="11">CBS 200.50</strain>
    </source>
</reference>
<sequence>MARKVPRPSYGHAGKYEDDGDDQEDLYSDPYQTTSKFHRQASSTPTPQLSSDNPSLSPTSGSISDKENAPSRPRHRGSDNSPLVKKERGSIAHSARATPYAASATMSPAASRTSRASVASSRAPASKAASQSRSQTSRPSKTLSRATSRAVSAVPSRAQSRVPETQLPAEDDEDEEEEEDDEAEVEADVEEEEEEEEEVEDGGNGEQDEDQEVSDADEESTPEPTGRSRVDEIPAPSRSRQSRASQPSAHSQIPSSTQRREPTQFYDPNQSMAERRRVKGAYNDLQQELIDNRESFLKTGNRDLLHYISKTNELFGDVKQTGDAMVDGKIQLEIGKIASDKAKRVGNSNTNTGLDINEFISKCMQFMSKSRLSDNGDGHDWSYIGREAATPSMKRACPSDFMYGPMAIQKRQRVIKERKRTVRHRPEEFVRPIELNEKEIAKNENSTTKNVVQINDCLESHIRENELEFVNYFEFVINPHSYSQTIENMFYLAFLVRDGRVAMAETDDGLPVLIPSEPPSPEEAVRDNVVRKQIVMPMEKHIWRELIEVFQITDSIIPLRPREVDPTNGAGWYS</sequence>
<dbReference type="OrthoDB" id="361242at2759"/>
<evidence type="ECO:0000256" key="8">
    <source>
        <dbReference type="SAM" id="MobiDB-lite"/>
    </source>
</evidence>
<evidence type="ECO:0000259" key="9">
    <source>
        <dbReference type="Pfam" id="PF08743"/>
    </source>
</evidence>
<dbReference type="AlphaFoldDB" id="S8ARP1"/>
<dbReference type="PANTHER" id="PTHR16140">
    <property type="entry name" value="NON-STRUCTURAL MAINTENANCE OF CHROMOSOMES ELEMENT 4"/>
    <property type="match status" value="1"/>
</dbReference>
<dbReference type="STRING" id="1284197.S8ARP1"/>
<dbReference type="GO" id="GO:0006281">
    <property type="term" value="P:DNA repair"/>
    <property type="evidence" value="ECO:0007669"/>
    <property type="project" value="UniProtKB-UniRule"/>
</dbReference>
<keyword evidence="3 7" id="KW-0227">DNA damage</keyword>
<name>S8ARP1_DACHA</name>
<dbReference type="HOGENOM" id="CLU_474885_0_0_1"/>
<reference evidence="10 11" key="1">
    <citation type="journal article" date="2013" name="PLoS Genet.">
        <title>Genomic mechanisms accounting for the adaptation to parasitism in nematode-trapping fungi.</title>
        <authorList>
            <person name="Meerupati T."/>
            <person name="Andersson K.M."/>
            <person name="Friman E."/>
            <person name="Kumar D."/>
            <person name="Tunlid A."/>
            <person name="Ahren D."/>
        </authorList>
    </citation>
    <scope>NUCLEOTIDE SEQUENCE [LARGE SCALE GENOMIC DNA]</scope>
    <source>
        <strain evidence="10 11">CBS 200.50</strain>
    </source>
</reference>
<evidence type="ECO:0000256" key="6">
    <source>
        <dbReference type="ARBA" id="ARBA00023242"/>
    </source>
</evidence>
<evidence type="ECO:0000313" key="10">
    <source>
        <dbReference type="EMBL" id="EPS45650.1"/>
    </source>
</evidence>
<dbReference type="eggNOG" id="KOG2866">
    <property type="taxonomic scope" value="Eukaryota"/>
</dbReference>
<dbReference type="PANTHER" id="PTHR16140:SF0">
    <property type="entry name" value="NON-STRUCTURAL MAINTENANCE OF CHROMOSOMES ELEMENT 4"/>
    <property type="match status" value="1"/>
</dbReference>
<proteinExistence type="inferred from homology"/>
<protein>
    <recommendedName>
        <fullName evidence="7">Non-structural maintenance of chromosomes element 4</fullName>
    </recommendedName>
</protein>
<keyword evidence="4 7" id="KW-0233">DNA recombination</keyword>
<feature type="compositionally biased region" description="Acidic residues" evidence="8">
    <location>
        <begin position="169"/>
        <end position="221"/>
    </location>
</feature>
<comment type="subcellular location">
    <subcellularLocation>
        <location evidence="1 7">Nucleus</location>
    </subcellularLocation>
</comment>
<dbReference type="GO" id="GO:0005634">
    <property type="term" value="C:nucleus"/>
    <property type="evidence" value="ECO:0007669"/>
    <property type="project" value="UniProtKB-SubCell"/>
</dbReference>
<comment type="subunit">
    <text evidence="7">Component of the SMC5-SMC6 complex.</text>
</comment>
<dbReference type="InterPro" id="IPR027786">
    <property type="entry name" value="Nse4/EID"/>
</dbReference>
<comment type="caution">
    <text evidence="10">The sequence shown here is derived from an EMBL/GenBank/DDBJ whole genome shotgun (WGS) entry which is preliminary data.</text>
</comment>
<feature type="compositionally biased region" description="Low complexity" evidence="8">
    <location>
        <begin position="234"/>
        <end position="252"/>
    </location>
</feature>
<evidence type="ECO:0000313" key="11">
    <source>
        <dbReference type="Proteomes" id="UP000015100"/>
    </source>
</evidence>
<comment type="function">
    <text evidence="7">Component of the SMC5-SMC6 complex, that promotes sister chromatid alignment after DNA damage and facilitates double-stranded DNA breaks (DSBs) repair via homologous recombination between sister chromatids.</text>
</comment>
<keyword evidence="6 7" id="KW-0539">Nucleus</keyword>
<evidence type="ECO:0000256" key="5">
    <source>
        <dbReference type="ARBA" id="ARBA00023204"/>
    </source>
</evidence>
<keyword evidence="5 7" id="KW-0234">DNA repair</keyword>